<evidence type="ECO:0000313" key="1">
    <source>
        <dbReference type="EMBL" id="KKK62726.1"/>
    </source>
</evidence>
<dbReference type="AlphaFoldDB" id="A0A0F8ZS09"/>
<name>A0A0F8ZS09_9ZZZZ</name>
<proteinExistence type="predicted"/>
<dbReference type="EMBL" id="LAZR01061857">
    <property type="protein sequence ID" value="KKK62726.1"/>
    <property type="molecule type" value="Genomic_DNA"/>
</dbReference>
<gene>
    <name evidence="1" type="ORF">LCGC14_3001450</name>
</gene>
<accession>A0A0F8ZS09</accession>
<organism evidence="1">
    <name type="scientific">marine sediment metagenome</name>
    <dbReference type="NCBI Taxonomy" id="412755"/>
    <lineage>
        <taxon>unclassified sequences</taxon>
        <taxon>metagenomes</taxon>
        <taxon>ecological metagenomes</taxon>
    </lineage>
</organism>
<reference evidence="1" key="1">
    <citation type="journal article" date="2015" name="Nature">
        <title>Complex archaea that bridge the gap between prokaryotes and eukaryotes.</title>
        <authorList>
            <person name="Spang A."/>
            <person name="Saw J.H."/>
            <person name="Jorgensen S.L."/>
            <person name="Zaremba-Niedzwiedzka K."/>
            <person name="Martijn J."/>
            <person name="Lind A.E."/>
            <person name="van Eijk R."/>
            <person name="Schleper C."/>
            <person name="Guy L."/>
            <person name="Ettema T.J."/>
        </authorList>
    </citation>
    <scope>NUCLEOTIDE SEQUENCE</scope>
</reference>
<protein>
    <submittedName>
        <fullName evidence="1">Uncharacterized protein</fullName>
    </submittedName>
</protein>
<comment type="caution">
    <text evidence="1">The sequence shown here is derived from an EMBL/GenBank/DDBJ whole genome shotgun (WGS) entry which is preliminary data.</text>
</comment>
<sequence>MNLYVWALVDKTRARGHIDDDYGVYILVELDMYTNDDAREYTIGWYSSVAGAKNAWRRSWGAGYQWYPKCRGCGYARTAGHVCDSSKTS</sequence>